<gene>
    <name evidence="2" type="ORF">CRG98_024299</name>
</gene>
<accession>A0A2I0JH04</accession>
<protein>
    <submittedName>
        <fullName evidence="2">Uncharacterized protein</fullName>
    </submittedName>
</protein>
<evidence type="ECO:0000313" key="3">
    <source>
        <dbReference type="Proteomes" id="UP000233551"/>
    </source>
</evidence>
<feature type="region of interest" description="Disordered" evidence="1">
    <location>
        <begin position="30"/>
        <end position="60"/>
    </location>
</feature>
<feature type="compositionally biased region" description="Polar residues" evidence="1">
    <location>
        <begin position="30"/>
        <end position="53"/>
    </location>
</feature>
<organism evidence="2 3">
    <name type="scientific">Punica granatum</name>
    <name type="common">Pomegranate</name>
    <dbReference type="NCBI Taxonomy" id="22663"/>
    <lineage>
        <taxon>Eukaryota</taxon>
        <taxon>Viridiplantae</taxon>
        <taxon>Streptophyta</taxon>
        <taxon>Embryophyta</taxon>
        <taxon>Tracheophyta</taxon>
        <taxon>Spermatophyta</taxon>
        <taxon>Magnoliopsida</taxon>
        <taxon>eudicotyledons</taxon>
        <taxon>Gunneridae</taxon>
        <taxon>Pentapetalae</taxon>
        <taxon>rosids</taxon>
        <taxon>malvids</taxon>
        <taxon>Myrtales</taxon>
        <taxon>Lythraceae</taxon>
        <taxon>Punica</taxon>
    </lineage>
</organism>
<name>A0A2I0JH04_PUNGR</name>
<sequence>MEREQRAGMIHEAGRNADTMKEDLYGTRRTQLSRQQSADTAQITPFQSGSRGNSGPELSARNWGWFEANSAAIEAAQRGNAVDRGRGSSGADQFRGICSARESGRKLGFVGGGSVRMFFSTNSDDEMENFVISVDSTLWSFFLSALLWVRVRGGQL</sequence>
<keyword evidence="3" id="KW-1185">Reference proteome</keyword>
<proteinExistence type="predicted"/>
<dbReference type="EMBL" id="PGOL01001713">
    <property type="protein sequence ID" value="PKI55283.1"/>
    <property type="molecule type" value="Genomic_DNA"/>
</dbReference>
<dbReference type="AlphaFoldDB" id="A0A2I0JH04"/>
<evidence type="ECO:0000256" key="1">
    <source>
        <dbReference type="SAM" id="MobiDB-lite"/>
    </source>
</evidence>
<evidence type="ECO:0000313" key="2">
    <source>
        <dbReference type="EMBL" id="PKI55283.1"/>
    </source>
</evidence>
<comment type="caution">
    <text evidence="2">The sequence shown here is derived from an EMBL/GenBank/DDBJ whole genome shotgun (WGS) entry which is preliminary data.</text>
</comment>
<reference evidence="2 3" key="1">
    <citation type="submission" date="2017-11" db="EMBL/GenBank/DDBJ databases">
        <title>De-novo sequencing of pomegranate (Punica granatum L.) genome.</title>
        <authorList>
            <person name="Akparov Z."/>
            <person name="Amiraslanov A."/>
            <person name="Hajiyeva S."/>
            <person name="Abbasov M."/>
            <person name="Kaur K."/>
            <person name="Hamwieh A."/>
            <person name="Solovyev V."/>
            <person name="Salamov A."/>
            <person name="Braich B."/>
            <person name="Kosarev P."/>
            <person name="Mahmoud A."/>
            <person name="Hajiyev E."/>
            <person name="Babayeva S."/>
            <person name="Izzatullayeva V."/>
            <person name="Mammadov A."/>
            <person name="Mammadov A."/>
            <person name="Sharifova S."/>
            <person name="Ojaghi J."/>
            <person name="Eynullazada K."/>
            <person name="Bayramov B."/>
            <person name="Abdulazimova A."/>
            <person name="Shahmuradov I."/>
        </authorList>
    </citation>
    <scope>NUCLEOTIDE SEQUENCE [LARGE SCALE GENOMIC DNA]</scope>
    <source>
        <strain evidence="3">cv. AG2017</strain>
        <tissue evidence="2">Leaf</tissue>
    </source>
</reference>
<dbReference type="Proteomes" id="UP000233551">
    <property type="component" value="Unassembled WGS sequence"/>
</dbReference>